<organism evidence="6 7">
    <name type="scientific">Mycolicibacterium rutilum</name>
    <name type="common">Mycobacterium rutilum</name>
    <dbReference type="NCBI Taxonomy" id="370526"/>
    <lineage>
        <taxon>Bacteria</taxon>
        <taxon>Bacillati</taxon>
        <taxon>Actinomycetota</taxon>
        <taxon>Actinomycetes</taxon>
        <taxon>Mycobacteriales</taxon>
        <taxon>Mycobacteriaceae</taxon>
        <taxon>Mycolicibacterium</taxon>
    </lineage>
</organism>
<name>A0A1H6KMX1_MYCRU</name>
<dbReference type="OrthoDB" id="9795011at2"/>
<dbReference type="GO" id="GO:0003700">
    <property type="term" value="F:DNA-binding transcription factor activity"/>
    <property type="evidence" value="ECO:0007669"/>
    <property type="project" value="TreeGrafter"/>
</dbReference>
<feature type="DNA-binding region" description="H-T-H motif" evidence="4">
    <location>
        <begin position="41"/>
        <end position="60"/>
    </location>
</feature>
<dbReference type="Proteomes" id="UP000182915">
    <property type="component" value="Chromosome I"/>
</dbReference>
<evidence type="ECO:0000256" key="4">
    <source>
        <dbReference type="PROSITE-ProRule" id="PRU00335"/>
    </source>
</evidence>
<evidence type="ECO:0000313" key="7">
    <source>
        <dbReference type="Proteomes" id="UP000182915"/>
    </source>
</evidence>
<dbReference type="RefSeq" id="WP_083408566.1">
    <property type="nucleotide sequence ID" value="NZ_LT629971.1"/>
</dbReference>
<evidence type="ECO:0000313" key="6">
    <source>
        <dbReference type="EMBL" id="SEH77077.1"/>
    </source>
</evidence>
<evidence type="ECO:0000259" key="5">
    <source>
        <dbReference type="PROSITE" id="PS50977"/>
    </source>
</evidence>
<evidence type="ECO:0000256" key="2">
    <source>
        <dbReference type="ARBA" id="ARBA00023125"/>
    </source>
</evidence>
<dbReference type="Gene3D" id="1.10.357.10">
    <property type="entry name" value="Tetracycline Repressor, domain 2"/>
    <property type="match status" value="1"/>
</dbReference>
<dbReference type="PANTHER" id="PTHR30055:SF234">
    <property type="entry name" value="HTH-TYPE TRANSCRIPTIONAL REGULATOR BETI"/>
    <property type="match status" value="1"/>
</dbReference>
<dbReference type="Pfam" id="PF00440">
    <property type="entry name" value="TetR_N"/>
    <property type="match status" value="1"/>
</dbReference>
<evidence type="ECO:0000256" key="3">
    <source>
        <dbReference type="ARBA" id="ARBA00023163"/>
    </source>
</evidence>
<proteinExistence type="predicted"/>
<keyword evidence="2 4" id="KW-0238">DNA-binding</keyword>
<feature type="domain" description="HTH tetR-type" evidence="5">
    <location>
        <begin position="19"/>
        <end position="78"/>
    </location>
</feature>
<sequence length="202" mass="22376">MTVESVQDEGARPLRRDAAENRKRVLAAAVALFARQGRDVSMATIAEEAGVGVGTLYRRYPTRELLMDALTERSFEMVHAVIERAGNADAPGISRLEMFYDATIAHRQELVLPLHGGPQNLSAAAQTTRQQIWDIAEMILEQGRRDHTIRDDVTAADVIGFGALLAHTLSTDRTWVAVLHRQKQIYLAGLAPRPSELKELPK</sequence>
<dbReference type="PRINTS" id="PR00455">
    <property type="entry name" value="HTHTETR"/>
</dbReference>
<dbReference type="InterPro" id="IPR050109">
    <property type="entry name" value="HTH-type_TetR-like_transc_reg"/>
</dbReference>
<keyword evidence="3" id="KW-0804">Transcription</keyword>
<reference evidence="7" key="1">
    <citation type="submission" date="2016-10" db="EMBL/GenBank/DDBJ databases">
        <authorList>
            <person name="Varghese N."/>
            <person name="Submissions S."/>
        </authorList>
    </citation>
    <scope>NUCLEOTIDE SEQUENCE [LARGE SCALE GENOMIC DNA]</scope>
    <source>
        <strain evidence="7">DSM 45405</strain>
    </source>
</reference>
<dbReference type="PANTHER" id="PTHR30055">
    <property type="entry name" value="HTH-TYPE TRANSCRIPTIONAL REGULATOR RUTR"/>
    <property type="match status" value="1"/>
</dbReference>
<evidence type="ECO:0000256" key="1">
    <source>
        <dbReference type="ARBA" id="ARBA00023015"/>
    </source>
</evidence>
<dbReference type="InterPro" id="IPR009057">
    <property type="entry name" value="Homeodomain-like_sf"/>
</dbReference>
<dbReference type="AlphaFoldDB" id="A0A1H6KMX1"/>
<gene>
    <name evidence="6" type="ORF">SAMN04489835_3922</name>
</gene>
<keyword evidence="7" id="KW-1185">Reference proteome</keyword>
<protein>
    <submittedName>
        <fullName evidence="6">DNA-binding transcriptional regulator, AcrR family</fullName>
    </submittedName>
</protein>
<dbReference type="PROSITE" id="PS50977">
    <property type="entry name" value="HTH_TETR_2"/>
    <property type="match status" value="1"/>
</dbReference>
<dbReference type="STRING" id="370526.SAMN04489835_3922"/>
<dbReference type="InterPro" id="IPR001647">
    <property type="entry name" value="HTH_TetR"/>
</dbReference>
<dbReference type="EMBL" id="LT629971">
    <property type="protein sequence ID" value="SEH77077.1"/>
    <property type="molecule type" value="Genomic_DNA"/>
</dbReference>
<dbReference type="GO" id="GO:0000976">
    <property type="term" value="F:transcription cis-regulatory region binding"/>
    <property type="evidence" value="ECO:0007669"/>
    <property type="project" value="TreeGrafter"/>
</dbReference>
<accession>A0A1H6KMX1</accession>
<dbReference type="SUPFAM" id="SSF46689">
    <property type="entry name" value="Homeodomain-like"/>
    <property type="match status" value="1"/>
</dbReference>
<keyword evidence="1" id="KW-0805">Transcription regulation</keyword>